<organism evidence="1 2">
    <name type="scientific">Hypoxylon rubiginosum</name>
    <dbReference type="NCBI Taxonomy" id="110542"/>
    <lineage>
        <taxon>Eukaryota</taxon>
        <taxon>Fungi</taxon>
        <taxon>Dikarya</taxon>
        <taxon>Ascomycota</taxon>
        <taxon>Pezizomycotina</taxon>
        <taxon>Sordariomycetes</taxon>
        <taxon>Xylariomycetidae</taxon>
        <taxon>Xylariales</taxon>
        <taxon>Hypoxylaceae</taxon>
        <taxon>Hypoxylon</taxon>
    </lineage>
</organism>
<evidence type="ECO:0000313" key="1">
    <source>
        <dbReference type="EMBL" id="KAI4858812.1"/>
    </source>
</evidence>
<accession>A0ACB9YI19</accession>
<keyword evidence="2" id="KW-1185">Reference proteome</keyword>
<evidence type="ECO:0000313" key="2">
    <source>
        <dbReference type="Proteomes" id="UP001497700"/>
    </source>
</evidence>
<name>A0ACB9YI19_9PEZI</name>
<comment type="caution">
    <text evidence="1">The sequence shown here is derived from an EMBL/GenBank/DDBJ whole genome shotgun (WGS) entry which is preliminary data.</text>
</comment>
<protein>
    <submittedName>
        <fullName evidence="1">Uncharacterized protein</fullName>
    </submittedName>
</protein>
<proteinExistence type="predicted"/>
<gene>
    <name evidence="1" type="ORF">F4820DRAFT_441623</name>
</gene>
<dbReference type="EMBL" id="MU393685">
    <property type="protein sequence ID" value="KAI4858812.1"/>
    <property type="molecule type" value="Genomic_DNA"/>
</dbReference>
<sequence>MSVPFQCLCRLGQSSILCAAKGTSIHTFGLGAGSSHLSSWTHPLTKQDGTSDPQATSQDGNLNEQDSEQPPSKKRRLNSDEKPNEEGKANQGETGAVEAPESGNGKKKNKKQKPESRAQPSELPFVILLRATEDGSHLVAVTGQDKTLWVLEHDGNGVLKELSRRVMPKRPSAISITADGESILSADKFGDVYALPLIPSAAPEAADTPPTPSDAPATTTATSASKPAASRFTVHSKRNIRALEEQERMIASGKVVPKENPKFEHEPILGHVSMLTALATASSADGRPYIITADRDEHIRVSRGALPQAHVVERFCLGHGSFLNALCVPASRPEVLVSGGGDDELFLWDWMAGRLVGKADVLGRIRKVVPDASKVAVSHIYSYDAEERCYVVVICELVPAIFIFQLQQDTLEHAQTLDLAGNPLDATVVAKTEGSLRLAVAVDPLQSAESVAEAQGSAQSLLLFERDEAGSWVRPEGVPDVASEDLGLTREELENILYPVEKLRKTEFEDDAEGGGSARDSVAP</sequence>
<dbReference type="Proteomes" id="UP001497700">
    <property type="component" value="Unassembled WGS sequence"/>
</dbReference>
<reference evidence="1 2" key="1">
    <citation type="journal article" date="2022" name="New Phytol.">
        <title>Ecological generalism drives hyperdiversity of secondary metabolite gene clusters in xylarialean endophytes.</title>
        <authorList>
            <person name="Franco M.E.E."/>
            <person name="Wisecaver J.H."/>
            <person name="Arnold A.E."/>
            <person name="Ju Y.M."/>
            <person name="Slot J.C."/>
            <person name="Ahrendt S."/>
            <person name="Moore L.P."/>
            <person name="Eastman K.E."/>
            <person name="Scott K."/>
            <person name="Konkel Z."/>
            <person name="Mondo S.J."/>
            <person name="Kuo A."/>
            <person name="Hayes R.D."/>
            <person name="Haridas S."/>
            <person name="Andreopoulos B."/>
            <person name="Riley R."/>
            <person name="LaButti K."/>
            <person name="Pangilinan J."/>
            <person name="Lipzen A."/>
            <person name="Amirebrahimi M."/>
            <person name="Yan J."/>
            <person name="Adam C."/>
            <person name="Keymanesh K."/>
            <person name="Ng V."/>
            <person name="Louie K."/>
            <person name="Northen T."/>
            <person name="Drula E."/>
            <person name="Henrissat B."/>
            <person name="Hsieh H.M."/>
            <person name="Youens-Clark K."/>
            <person name="Lutzoni F."/>
            <person name="Miadlikowska J."/>
            <person name="Eastwood D.C."/>
            <person name="Hamelin R.C."/>
            <person name="Grigoriev I.V."/>
            <person name="U'Ren J.M."/>
        </authorList>
    </citation>
    <scope>NUCLEOTIDE SEQUENCE [LARGE SCALE GENOMIC DNA]</scope>
    <source>
        <strain evidence="1 2">CBS 119005</strain>
    </source>
</reference>